<accession>A0ABN7M626</accession>
<proteinExistence type="predicted"/>
<keyword evidence="3" id="KW-1185">Reference proteome</keyword>
<dbReference type="EMBL" id="CAJNBK010000013">
    <property type="protein sequence ID" value="CAE6781714.1"/>
    <property type="molecule type" value="Genomic_DNA"/>
</dbReference>
<sequence>MSNDQHEEALTSAPEGSCLSSGDAITQTLQDGHGISVRHGELIPCLFDPAYMPRLSIDANRGPNHA</sequence>
<dbReference type="Proteomes" id="UP000672526">
    <property type="component" value="Unassembled WGS sequence"/>
</dbReference>
<gene>
    <name evidence="2" type="ORF">R69888_04333</name>
</gene>
<evidence type="ECO:0000256" key="1">
    <source>
        <dbReference type="SAM" id="MobiDB-lite"/>
    </source>
</evidence>
<name>A0ABN7M626_9BURK</name>
<evidence type="ECO:0000313" key="3">
    <source>
        <dbReference type="Proteomes" id="UP000672526"/>
    </source>
</evidence>
<evidence type="ECO:0000313" key="2">
    <source>
        <dbReference type="EMBL" id="CAE6781714.1"/>
    </source>
</evidence>
<dbReference type="RefSeq" id="WP_211613253.1">
    <property type="nucleotide sequence ID" value="NZ_CAJNBK010000013.1"/>
</dbReference>
<protein>
    <submittedName>
        <fullName evidence="2">Uncharacterized protein</fullName>
    </submittedName>
</protein>
<feature type="region of interest" description="Disordered" evidence="1">
    <location>
        <begin position="1"/>
        <end position="23"/>
    </location>
</feature>
<organism evidence="2 3">
    <name type="scientific">Paraburkholderia haematera</name>
    <dbReference type="NCBI Taxonomy" id="2793077"/>
    <lineage>
        <taxon>Bacteria</taxon>
        <taxon>Pseudomonadati</taxon>
        <taxon>Pseudomonadota</taxon>
        <taxon>Betaproteobacteria</taxon>
        <taxon>Burkholderiales</taxon>
        <taxon>Burkholderiaceae</taxon>
        <taxon>Paraburkholderia</taxon>
    </lineage>
</organism>
<reference evidence="2 3" key="1">
    <citation type="submission" date="2021-02" db="EMBL/GenBank/DDBJ databases">
        <authorList>
            <person name="Vanwijnsberghe S."/>
        </authorList>
    </citation>
    <scope>NUCLEOTIDE SEQUENCE [LARGE SCALE GENOMIC DNA]</scope>
    <source>
        <strain evidence="2 3">LMG 31837</strain>
    </source>
</reference>
<comment type="caution">
    <text evidence="2">The sequence shown here is derived from an EMBL/GenBank/DDBJ whole genome shotgun (WGS) entry which is preliminary data.</text>
</comment>